<proteinExistence type="predicted"/>
<dbReference type="OrthoDB" id="9811177at2"/>
<organism evidence="2 3">
    <name type="scientific">Lyngbya aestuarii BL J</name>
    <dbReference type="NCBI Taxonomy" id="1348334"/>
    <lineage>
        <taxon>Bacteria</taxon>
        <taxon>Bacillati</taxon>
        <taxon>Cyanobacteriota</taxon>
        <taxon>Cyanophyceae</taxon>
        <taxon>Oscillatoriophycideae</taxon>
        <taxon>Oscillatoriales</taxon>
        <taxon>Microcoleaceae</taxon>
        <taxon>Lyngbya</taxon>
    </lineage>
</organism>
<dbReference type="Pfam" id="PF01863">
    <property type="entry name" value="YgjP-like"/>
    <property type="match status" value="1"/>
</dbReference>
<accession>U7QHF6</accession>
<keyword evidence="3" id="KW-1185">Reference proteome</keyword>
<name>U7QHF6_9CYAN</name>
<comment type="caution">
    <text evidence="2">The sequence shown here is derived from an EMBL/GenBank/DDBJ whole genome shotgun (WGS) entry which is preliminary data.</text>
</comment>
<dbReference type="AlphaFoldDB" id="U7QHF6"/>
<dbReference type="EMBL" id="AUZM01000023">
    <property type="protein sequence ID" value="ERT07338.1"/>
    <property type="molecule type" value="Genomic_DNA"/>
</dbReference>
<reference evidence="2 3" key="1">
    <citation type="journal article" date="2013" name="Front. Microbiol.">
        <title>Comparative genomic analyses of the cyanobacterium, Lyngbya aestuarii BL J, a powerful hydrogen producer.</title>
        <authorList>
            <person name="Kothari A."/>
            <person name="Vaughn M."/>
            <person name="Garcia-Pichel F."/>
        </authorList>
    </citation>
    <scope>NUCLEOTIDE SEQUENCE [LARGE SCALE GENOMIC DNA]</scope>
    <source>
        <strain evidence="2 3">BL J</strain>
    </source>
</reference>
<evidence type="ECO:0000313" key="2">
    <source>
        <dbReference type="EMBL" id="ERT07338.1"/>
    </source>
</evidence>
<gene>
    <name evidence="2" type="ORF">M595_2697</name>
</gene>
<dbReference type="InterPro" id="IPR002725">
    <property type="entry name" value="YgjP-like_metallopeptidase"/>
</dbReference>
<sequence>MTNTNNQTTETNIIVSDIPVLVVQKSIKHLNLGVYPPDGRVRVAAPLHFTADNIRLAVVSKLSWIKKQQAKFQAQPRQSKREMVSGETHYIFGRPYQLEVIERCGSDEIMLTNNHILQLFIKPGTSTEKRAKVLNEWYRHQLKSRVPELLNKWQEIIGEEVNDWGIKKMKTKWGSCNITKRRIWLNLELAKKPIECLEYVLVHELVHLLERYHNQRFIAYMDRYLPQWQKCRDILNSEPLGEL</sequence>
<dbReference type="InterPro" id="IPR053136">
    <property type="entry name" value="UTP_pyrophosphatase-like"/>
</dbReference>
<dbReference type="PANTHER" id="PTHR30399">
    <property type="entry name" value="UNCHARACTERIZED PROTEIN YGJP"/>
    <property type="match status" value="1"/>
</dbReference>
<feature type="domain" description="YgjP-like metallopeptidase" evidence="1">
    <location>
        <begin position="32"/>
        <end position="237"/>
    </location>
</feature>
<dbReference type="Gene3D" id="3.30.2010.10">
    <property type="entry name" value="Metalloproteases ('zincins'), catalytic domain"/>
    <property type="match status" value="1"/>
</dbReference>
<dbReference type="CDD" id="cd07344">
    <property type="entry name" value="M48_yhfN_like"/>
    <property type="match status" value="1"/>
</dbReference>
<evidence type="ECO:0000313" key="3">
    <source>
        <dbReference type="Proteomes" id="UP000017127"/>
    </source>
</evidence>
<dbReference type="PANTHER" id="PTHR30399:SF1">
    <property type="entry name" value="UTP PYROPHOSPHATASE"/>
    <property type="match status" value="1"/>
</dbReference>
<evidence type="ECO:0000259" key="1">
    <source>
        <dbReference type="Pfam" id="PF01863"/>
    </source>
</evidence>
<dbReference type="PATRIC" id="fig|1348334.3.peg.2610"/>
<protein>
    <recommendedName>
        <fullName evidence="1">YgjP-like metallopeptidase domain-containing protein</fullName>
    </recommendedName>
</protein>
<dbReference type="Proteomes" id="UP000017127">
    <property type="component" value="Unassembled WGS sequence"/>
</dbReference>